<dbReference type="PANTHER" id="PTHR12318">
    <property type="entry name" value="TESTOSTERONE-REGULATED PROTEIN RP2"/>
    <property type="match status" value="1"/>
</dbReference>
<evidence type="ECO:0000256" key="4">
    <source>
        <dbReference type="ARBA" id="ARBA00022801"/>
    </source>
</evidence>
<dbReference type="InterPro" id="IPR015797">
    <property type="entry name" value="NUDIX_hydrolase-like_dom_sf"/>
</dbReference>
<keyword evidence="4 9" id="KW-0378">Hydrolase</keyword>
<evidence type="ECO:0000259" key="7">
    <source>
        <dbReference type="PROSITE" id="PS51462"/>
    </source>
</evidence>
<dbReference type="PANTHER" id="PTHR12318:SF0">
    <property type="entry name" value="ACYL-COENZYME A DIPHOSPHATASE NUDT19"/>
    <property type="match status" value="1"/>
</dbReference>
<dbReference type="AlphaFoldDB" id="A0A1R4JH85"/>
<dbReference type="InterPro" id="IPR000086">
    <property type="entry name" value="NUDIX_hydrolase_dom"/>
</dbReference>
<dbReference type="Proteomes" id="UP000297477">
    <property type="component" value="Unassembled WGS sequence"/>
</dbReference>
<organism evidence="8 10">
    <name type="scientific">Micrococcus lylae</name>
    <dbReference type="NCBI Taxonomy" id="1273"/>
    <lineage>
        <taxon>Bacteria</taxon>
        <taxon>Bacillati</taxon>
        <taxon>Actinomycetota</taxon>
        <taxon>Actinomycetes</taxon>
        <taxon>Micrococcales</taxon>
        <taxon>Micrococcaceae</taxon>
        <taxon>Micrococcus</taxon>
    </lineage>
</organism>
<keyword evidence="11" id="KW-1185">Reference proteome</keyword>
<evidence type="ECO:0000313" key="10">
    <source>
        <dbReference type="Proteomes" id="UP000196230"/>
    </source>
</evidence>
<reference evidence="9 11" key="2">
    <citation type="submission" date="2019-03" db="EMBL/GenBank/DDBJ databases">
        <title>Reclassification of Micrococcus aloeverae and Micrococcus yunnanensis as later heterotypic synonyms of Micrococcus luteus.</title>
        <authorList>
            <person name="Huang C.-H."/>
        </authorList>
    </citation>
    <scope>NUCLEOTIDE SEQUENCE [LARGE SCALE GENOMIC DNA]</scope>
    <source>
        <strain evidence="9 11">BCRC 12151</strain>
    </source>
</reference>
<keyword evidence="3" id="KW-0479">Metal-binding</keyword>
<gene>
    <name evidence="9" type="ORF">E4A49_05495</name>
    <name evidence="8" type="ORF">FM125_08535</name>
</gene>
<evidence type="ECO:0000256" key="2">
    <source>
        <dbReference type="ARBA" id="ARBA00001946"/>
    </source>
</evidence>
<evidence type="ECO:0000313" key="9">
    <source>
        <dbReference type="EMBL" id="TFH99624.1"/>
    </source>
</evidence>
<dbReference type="Proteomes" id="UP000196230">
    <property type="component" value="Unassembled WGS sequence"/>
</dbReference>
<evidence type="ECO:0000256" key="5">
    <source>
        <dbReference type="ARBA" id="ARBA00022842"/>
    </source>
</evidence>
<keyword evidence="6" id="KW-0464">Manganese</keyword>
<dbReference type="GO" id="GO:0046872">
    <property type="term" value="F:metal ion binding"/>
    <property type="evidence" value="ECO:0007669"/>
    <property type="project" value="UniProtKB-KW"/>
</dbReference>
<proteinExistence type="predicted"/>
<dbReference type="CDD" id="cd18870">
    <property type="entry name" value="NUDIX_AcylCoAdiphos_Nudt19"/>
    <property type="match status" value="1"/>
</dbReference>
<dbReference type="EMBL" id="FUKP01000060">
    <property type="protein sequence ID" value="SJN31440.1"/>
    <property type="molecule type" value="Genomic_DNA"/>
</dbReference>
<evidence type="ECO:0000313" key="8">
    <source>
        <dbReference type="EMBL" id="SJN31440.1"/>
    </source>
</evidence>
<feature type="domain" description="Nudix hydrolase" evidence="7">
    <location>
        <begin position="13"/>
        <end position="243"/>
    </location>
</feature>
<dbReference type="RefSeq" id="WP_067190793.1">
    <property type="nucleotide sequence ID" value="NZ_FUKP01000060.1"/>
</dbReference>
<dbReference type="Gene3D" id="3.90.79.10">
    <property type="entry name" value="Nucleoside Triphosphate Pyrophosphohydrolase"/>
    <property type="match status" value="1"/>
</dbReference>
<dbReference type="GO" id="GO:0016818">
    <property type="term" value="F:hydrolase activity, acting on acid anhydrides, in phosphorus-containing anhydrides"/>
    <property type="evidence" value="ECO:0007669"/>
    <property type="project" value="InterPro"/>
</dbReference>
<comment type="cofactor">
    <cofactor evidence="1">
        <name>Mn(2+)</name>
        <dbReference type="ChEBI" id="CHEBI:29035"/>
    </cofactor>
</comment>
<keyword evidence="5" id="KW-0460">Magnesium</keyword>
<dbReference type="PROSITE" id="PS51462">
    <property type="entry name" value="NUDIX"/>
    <property type="match status" value="1"/>
</dbReference>
<evidence type="ECO:0000256" key="1">
    <source>
        <dbReference type="ARBA" id="ARBA00001936"/>
    </source>
</evidence>
<name>A0A1R4JH85_9MICC</name>
<dbReference type="OrthoDB" id="7183442at2"/>
<comment type="cofactor">
    <cofactor evidence="2">
        <name>Mg(2+)</name>
        <dbReference type="ChEBI" id="CHEBI:18420"/>
    </cofactor>
</comment>
<dbReference type="SUPFAM" id="SSF55811">
    <property type="entry name" value="Nudix"/>
    <property type="match status" value="1"/>
</dbReference>
<reference evidence="8 10" key="1">
    <citation type="submission" date="2017-02" db="EMBL/GenBank/DDBJ databases">
        <authorList>
            <person name="Peterson S.W."/>
        </authorList>
    </citation>
    <scope>NUCLEOTIDE SEQUENCE [LARGE SCALE GENOMIC DNA]</scope>
    <source>
        <strain evidence="8 10">2B3F</strain>
    </source>
</reference>
<dbReference type="InterPro" id="IPR039121">
    <property type="entry name" value="NUDT19"/>
</dbReference>
<accession>A0A1R4JH85</accession>
<evidence type="ECO:0000313" key="11">
    <source>
        <dbReference type="Proteomes" id="UP000297477"/>
    </source>
</evidence>
<protein>
    <submittedName>
        <fullName evidence="9">NUDIX hydrolase</fullName>
    </submittedName>
</protein>
<sequence length="307" mass="33417">MTTADRSGTEPVPARLASSLLLVRPAAEGIEVFALRRAGSMAFSAHATAFPGGRVDPADDLPVHLWKGVDLDDWARRLGTDAAPEGAASHMAELSPRDAAGRLLAAALRETYEETGVLLALDTRTGTAVDPKLVRSLPEDTRERLESHDLAFGDLLTEHGLVPDAAALVPWSRWITPVGGPRRYDTVFFVVRLPEGQEPERMSSEAASHGWASPEALLTEFRSGTVNLMTPSWWQLRQLSAATQDSTDWADIVALGHAHEPIAPVMLHPKADRESRLQEFLHAEEYLADLASFRAAARVEESPDNVL</sequence>
<evidence type="ECO:0000256" key="3">
    <source>
        <dbReference type="ARBA" id="ARBA00022723"/>
    </source>
</evidence>
<dbReference type="EMBL" id="SPKT01000008">
    <property type="protein sequence ID" value="TFH99624.1"/>
    <property type="molecule type" value="Genomic_DNA"/>
</dbReference>
<evidence type="ECO:0000256" key="6">
    <source>
        <dbReference type="ARBA" id="ARBA00023211"/>
    </source>
</evidence>